<feature type="non-terminal residue" evidence="2">
    <location>
        <position position="1"/>
    </location>
</feature>
<feature type="compositionally biased region" description="Gly residues" evidence="1">
    <location>
        <begin position="60"/>
        <end position="79"/>
    </location>
</feature>
<dbReference type="OrthoDB" id="17164at2759"/>
<dbReference type="EMBL" id="PKSG01000892">
    <property type="protein sequence ID" value="POR32165.1"/>
    <property type="molecule type" value="Genomic_DNA"/>
</dbReference>
<evidence type="ECO:0000313" key="3">
    <source>
        <dbReference type="Proteomes" id="UP000237481"/>
    </source>
</evidence>
<organism evidence="2 3">
    <name type="scientific">Tolypocladium paradoxum</name>
    <dbReference type="NCBI Taxonomy" id="94208"/>
    <lineage>
        <taxon>Eukaryota</taxon>
        <taxon>Fungi</taxon>
        <taxon>Dikarya</taxon>
        <taxon>Ascomycota</taxon>
        <taxon>Pezizomycotina</taxon>
        <taxon>Sordariomycetes</taxon>
        <taxon>Hypocreomycetidae</taxon>
        <taxon>Hypocreales</taxon>
        <taxon>Ophiocordycipitaceae</taxon>
        <taxon>Tolypocladium</taxon>
    </lineage>
</organism>
<gene>
    <name evidence="2" type="ORF">TPAR_07601</name>
</gene>
<sequence length="117" mass="11159">RPVADLELASPAAVVAAGAQPEVRAAATDVVGDAAVPLAVEDPAVAQVGASGDDEECAGRGPGLLEDGGLGDGDDGVVGGEQAAERVQALSDGLGTGADKDVEPLGSHGAAGCRMAC</sequence>
<protein>
    <submittedName>
        <fullName evidence="2">Uncharacterized protein</fullName>
    </submittedName>
</protein>
<dbReference type="Proteomes" id="UP000237481">
    <property type="component" value="Unassembled WGS sequence"/>
</dbReference>
<dbReference type="AlphaFoldDB" id="A0A2S4KPQ4"/>
<keyword evidence="3" id="KW-1185">Reference proteome</keyword>
<reference evidence="2 3" key="1">
    <citation type="submission" date="2018-01" db="EMBL/GenBank/DDBJ databases">
        <title>Harnessing the power of phylogenomics to disentangle the directionality and signatures of interkingdom host jumping in the parasitic fungal genus Tolypocladium.</title>
        <authorList>
            <person name="Quandt C.A."/>
            <person name="Patterson W."/>
            <person name="Spatafora J.W."/>
        </authorList>
    </citation>
    <scope>NUCLEOTIDE SEQUENCE [LARGE SCALE GENOMIC DNA]</scope>
    <source>
        <strain evidence="2 3">NRBC 100945</strain>
    </source>
</reference>
<evidence type="ECO:0000313" key="2">
    <source>
        <dbReference type="EMBL" id="POR32165.1"/>
    </source>
</evidence>
<comment type="caution">
    <text evidence="2">The sequence shown here is derived from an EMBL/GenBank/DDBJ whole genome shotgun (WGS) entry which is preliminary data.</text>
</comment>
<proteinExistence type="predicted"/>
<accession>A0A2S4KPQ4</accession>
<name>A0A2S4KPQ4_9HYPO</name>
<evidence type="ECO:0000256" key="1">
    <source>
        <dbReference type="SAM" id="MobiDB-lite"/>
    </source>
</evidence>
<feature type="region of interest" description="Disordered" evidence="1">
    <location>
        <begin position="48"/>
        <end position="79"/>
    </location>
</feature>
<feature type="region of interest" description="Disordered" evidence="1">
    <location>
        <begin position="92"/>
        <end position="111"/>
    </location>
</feature>